<dbReference type="Pfam" id="PF14231">
    <property type="entry name" value="GXWXG"/>
    <property type="match status" value="1"/>
</dbReference>
<evidence type="ECO:0000313" key="3">
    <source>
        <dbReference type="EMBL" id="QIS13454.1"/>
    </source>
</evidence>
<keyword evidence="4" id="KW-1185">Reference proteome</keyword>
<gene>
    <name evidence="3" type="ORF">F5544_28005</name>
</gene>
<dbReference type="Gene3D" id="2.40.128.580">
    <property type="entry name" value="GXWXG domain"/>
    <property type="match status" value="1"/>
</dbReference>
<protein>
    <submittedName>
        <fullName evidence="3">DUF4334 domain-containing protein</fullName>
    </submittedName>
</protein>
<name>A0A6G9YJT3_9NOCA</name>
<accession>A0A6G9YJT3</accession>
<dbReference type="KEGG" id="nah:F5544_28005"/>
<feature type="domain" description="DUF4334" evidence="2">
    <location>
        <begin position="126"/>
        <end position="181"/>
    </location>
</feature>
<dbReference type="Pfam" id="PF14232">
    <property type="entry name" value="DUF4334"/>
    <property type="match status" value="1"/>
</dbReference>
<reference evidence="3 4" key="1">
    <citation type="journal article" date="2019" name="ACS Chem. Biol.">
        <title>Identification and Mobilization of a Cryptic Antibiotic Biosynthesis Gene Locus from a Human-Pathogenic Nocardia Isolate.</title>
        <authorList>
            <person name="Herisse M."/>
            <person name="Ishida K."/>
            <person name="Porter J.L."/>
            <person name="Howden B."/>
            <person name="Hertweck C."/>
            <person name="Stinear T.P."/>
            <person name="Pidot S.J."/>
        </authorList>
    </citation>
    <scope>NUCLEOTIDE SEQUENCE [LARGE SCALE GENOMIC DNA]</scope>
    <source>
        <strain evidence="3 4">AUSMDU00012717</strain>
    </source>
</reference>
<evidence type="ECO:0000259" key="1">
    <source>
        <dbReference type="Pfam" id="PF14231"/>
    </source>
</evidence>
<feature type="domain" description="GXWXG" evidence="1">
    <location>
        <begin position="25"/>
        <end position="84"/>
    </location>
</feature>
<organism evidence="3 4">
    <name type="scientific">Nocardia arthritidis</name>
    <dbReference type="NCBI Taxonomy" id="228602"/>
    <lineage>
        <taxon>Bacteria</taxon>
        <taxon>Bacillati</taxon>
        <taxon>Actinomycetota</taxon>
        <taxon>Actinomycetes</taxon>
        <taxon>Mycobacteriales</taxon>
        <taxon>Nocardiaceae</taxon>
        <taxon>Nocardia</taxon>
    </lineage>
</organism>
<dbReference type="InterPro" id="IPR025568">
    <property type="entry name" value="DUF4334"/>
</dbReference>
<dbReference type="EMBL" id="CP046172">
    <property type="protein sequence ID" value="QIS13454.1"/>
    <property type="molecule type" value="Genomic_DNA"/>
</dbReference>
<dbReference type="Proteomes" id="UP000503540">
    <property type="component" value="Chromosome"/>
</dbReference>
<dbReference type="AlphaFoldDB" id="A0A6G9YJT3"/>
<dbReference type="RefSeq" id="WP_167475991.1">
    <property type="nucleotide sequence ID" value="NZ_CP046172.1"/>
</dbReference>
<evidence type="ECO:0000259" key="2">
    <source>
        <dbReference type="Pfam" id="PF14232"/>
    </source>
</evidence>
<proteinExistence type="predicted"/>
<sequence length="183" mass="20488">MDGKSAADELRALQAEGCATEVAQALFDRLPAALVAEVTSGRWKGEEFDTGHPFAGALADSGWYGKQFDGPEDVHPLLFADETGAIFAVDPRRVPMRLAGVLPRSGMRLARRSLRYLAPALRTRTPKARLRDIEYRGTVSVAMIYDHLPVIDHFRKVDPDTLLGIMDMRGMREPYFFVLRREI</sequence>
<dbReference type="InterPro" id="IPR025951">
    <property type="entry name" value="GXWXG_dom"/>
</dbReference>
<evidence type="ECO:0000313" key="4">
    <source>
        <dbReference type="Proteomes" id="UP000503540"/>
    </source>
</evidence>